<keyword evidence="1" id="KW-1133">Transmembrane helix</keyword>
<dbReference type="AlphaFoldDB" id="A0AA39G679"/>
<organism evidence="3 4">
    <name type="scientific">Microctonus hyperodae</name>
    <name type="common">Parasitoid wasp</name>
    <dbReference type="NCBI Taxonomy" id="165561"/>
    <lineage>
        <taxon>Eukaryota</taxon>
        <taxon>Metazoa</taxon>
        <taxon>Ecdysozoa</taxon>
        <taxon>Arthropoda</taxon>
        <taxon>Hexapoda</taxon>
        <taxon>Insecta</taxon>
        <taxon>Pterygota</taxon>
        <taxon>Neoptera</taxon>
        <taxon>Endopterygota</taxon>
        <taxon>Hymenoptera</taxon>
        <taxon>Apocrita</taxon>
        <taxon>Ichneumonoidea</taxon>
        <taxon>Braconidae</taxon>
        <taxon>Euphorinae</taxon>
        <taxon>Microctonus</taxon>
    </lineage>
</organism>
<evidence type="ECO:0000313" key="3">
    <source>
        <dbReference type="EMBL" id="KAK0182103.1"/>
    </source>
</evidence>
<evidence type="ECO:0000313" key="4">
    <source>
        <dbReference type="Proteomes" id="UP001168972"/>
    </source>
</evidence>
<keyword evidence="2" id="KW-0732">Signal</keyword>
<feature type="chain" id="PRO_5041245063" evidence="2">
    <location>
        <begin position="20"/>
        <end position="217"/>
    </location>
</feature>
<name>A0AA39G679_MICHY</name>
<sequence length="217" mass="23900">MRLVAFILVFLLCALSIAALTSDIIRSNKRVPRFISFDHKGGQIDVDLDLSIPFISIPLNNDENQSGDNPKSLVNINLKSLSFAALFATITAFIVPLFIKTPPDYHNYRLDDGFGFQDIGRTINELILGNNHVTPCVQRAVCSAVMKTRENEVPTSAEKIIDGIANLSWFKIATNGTPIEEAINVARQPNTHCNHIYNGCGLSADVFQAIMNELGIQ</sequence>
<protein>
    <submittedName>
        <fullName evidence="3">Uncharacterized protein</fullName>
    </submittedName>
</protein>
<keyword evidence="1" id="KW-0812">Transmembrane</keyword>
<keyword evidence="4" id="KW-1185">Reference proteome</keyword>
<dbReference type="Proteomes" id="UP001168972">
    <property type="component" value="Unassembled WGS sequence"/>
</dbReference>
<reference evidence="3" key="1">
    <citation type="journal article" date="2023" name="bioRxiv">
        <title>Scaffold-level genome assemblies of two parasitoid biocontrol wasps reveal the parthenogenesis mechanism and an associated novel virus.</title>
        <authorList>
            <person name="Inwood S."/>
            <person name="Skelly J."/>
            <person name="Guhlin J."/>
            <person name="Harrop T."/>
            <person name="Goldson S."/>
            <person name="Dearden P."/>
        </authorList>
    </citation>
    <scope>NUCLEOTIDE SEQUENCE</scope>
    <source>
        <strain evidence="3">Lincoln</strain>
        <tissue evidence="3">Whole body</tissue>
    </source>
</reference>
<reference evidence="3" key="2">
    <citation type="submission" date="2023-03" db="EMBL/GenBank/DDBJ databases">
        <authorList>
            <person name="Inwood S.N."/>
            <person name="Skelly J.G."/>
            <person name="Guhlin J."/>
            <person name="Harrop T.W.R."/>
            <person name="Goldson S.G."/>
            <person name="Dearden P.K."/>
        </authorList>
    </citation>
    <scope>NUCLEOTIDE SEQUENCE</scope>
    <source>
        <strain evidence="3">Lincoln</strain>
        <tissue evidence="3">Whole body</tissue>
    </source>
</reference>
<keyword evidence="1" id="KW-0472">Membrane</keyword>
<evidence type="ECO:0000256" key="1">
    <source>
        <dbReference type="SAM" id="Phobius"/>
    </source>
</evidence>
<proteinExistence type="predicted"/>
<feature type="signal peptide" evidence="2">
    <location>
        <begin position="1"/>
        <end position="19"/>
    </location>
</feature>
<dbReference type="EMBL" id="JAQQBR010000001">
    <property type="protein sequence ID" value="KAK0182103.1"/>
    <property type="molecule type" value="Genomic_DNA"/>
</dbReference>
<accession>A0AA39G679</accession>
<evidence type="ECO:0000256" key="2">
    <source>
        <dbReference type="SAM" id="SignalP"/>
    </source>
</evidence>
<gene>
    <name evidence="3" type="ORF">PV327_000272</name>
</gene>
<comment type="caution">
    <text evidence="3">The sequence shown here is derived from an EMBL/GenBank/DDBJ whole genome shotgun (WGS) entry which is preliminary data.</text>
</comment>
<feature type="transmembrane region" description="Helical" evidence="1">
    <location>
        <begin position="80"/>
        <end position="99"/>
    </location>
</feature>